<protein>
    <submittedName>
        <fullName evidence="4">Uncharacterized protein</fullName>
    </submittedName>
</protein>
<accession>A0ABR3GM25</accession>
<feature type="signal peptide" evidence="3">
    <location>
        <begin position="1"/>
        <end position="17"/>
    </location>
</feature>
<feature type="compositionally biased region" description="Low complexity" evidence="1">
    <location>
        <begin position="656"/>
        <end position="666"/>
    </location>
</feature>
<feature type="transmembrane region" description="Helical" evidence="2">
    <location>
        <begin position="319"/>
        <end position="342"/>
    </location>
</feature>
<feature type="region of interest" description="Disordered" evidence="1">
    <location>
        <begin position="225"/>
        <end position="244"/>
    </location>
</feature>
<sequence length="713" mass="76286">MAWSVLLVAGSAPVSYAIPISNKTSGDEAQSFGVDDTIQLSEEIRHNLSVAAYDDNSSFNAARGPGTGIWGVGIDLICRPRDNYALVNTSEFDKVASAVASTIMVLVPALLSFAPLPTASIRTLLYFNIEAALCSAAMTLGLYNKSLSTLSSTAMLTVKDLCDESTISLYGSAREPPAPRGAIPVLGVIPYEEPPAPGVIPALGGTPYEEQPSILYANTPEGGIPTPNGGLRVEEDSDSDKSSTNPVLSELYGLYDISPSKLKALKERVNHKRPDRLVVTLLTIAFTIVQLILFGVIVLALPVIDDIKFVWICEGSSVFIWWVGGAAMLSGIFRTFIVSSFVGKDEVFHLSALPPDILPGKCERCSVDVEPPPTRTPGVRLRDFFTCTFSAIAALPRFLKPDQKSVERFEWASECLKLVYRRSISQHPMVVIVRLTPEDPFPVRHPACFVFLGLLQAMMLIFLSFLFGSIWGGTLFYTLGFVTALMGTIFVSRFCSIFLCRWLERHLGMTVIQCENIIELMAIKKTLAAMPEVLVENKTDSYKYSAGYRLDTKCQNHSEPTTANSKETPSLGVLGLIIGFITGIIEGVMIGLMAYTVLRLTDHRAGQVFSGDYLPPLVIGLSLGICFSVLLFVKIVSEFRSLSGYDIKIKSPPGTVVGSPPSLPSTAVGSPPSPPSTAVGSPPGTPGTAVGSLPSTLGAGAGSPSGIGGGQAV</sequence>
<feature type="transmembrane region" description="Helical" evidence="2">
    <location>
        <begin position="477"/>
        <end position="500"/>
    </location>
</feature>
<evidence type="ECO:0000313" key="4">
    <source>
        <dbReference type="EMBL" id="KAL0636908.1"/>
    </source>
</evidence>
<keyword evidence="2" id="KW-0472">Membrane</keyword>
<keyword evidence="2" id="KW-1133">Transmembrane helix</keyword>
<organism evidence="4 5">
    <name type="scientific">Discina gigas</name>
    <dbReference type="NCBI Taxonomy" id="1032678"/>
    <lineage>
        <taxon>Eukaryota</taxon>
        <taxon>Fungi</taxon>
        <taxon>Dikarya</taxon>
        <taxon>Ascomycota</taxon>
        <taxon>Pezizomycotina</taxon>
        <taxon>Pezizomycetes</taxon>
        <taxon>Pezizales</taxon>
        <taxon>Discinaceae</taxon>
        <taxon>Discina</taxon>
    </lineage>
</organism>
<dbReference type="Proteomes" id="UP001447188">
    <property type="component" value="Unassembled WGS sequence"/>
</dbReference>
<feature type="transmembrane region" description="Helical" evidence="2">
    <location>
        <begin position="449"/>
        <end position="471"/>
    </location>
</feature>
<keyword evidence="5" id="KW-1185">Reference proteome</keyword>
<feature type="region of interest" description="Disordered" evidence="1">
    <location>
        <begin position="656"/>
        <end position="713"/>
    </location>
</feature>
<feature type="transmembrane region" description="Helical" evidence="2">
    <location>
        <begin position="571"/>
        <end position="593"/>
    </location>
</feature>
<evidence type="ECO:0000313" key="5">
    <source>
        <dbReference type="Proteomes" id="UP001447188"/>
    </source>
</evidence>
<evidence type="ECO:0000256" key="2">
    <source>
        <dbReference type="SAM" id="Phobius"/>
    </source>
</evidence>
<comment type="caution">
    <text evidence="4">The sequence shown here is derived from an EMBL/GenBank/DDBJ whole genome shotgun (WGS) entry which is preliminary data.</text>
</comment>
<evidence type="ECO:0000256" key="3">
    <source>
        <dbReference type="SAM" id="SignalP"/>
    </source>
</evidence>
<dbReference type="EMBL" id="JBBBZM010000042">
    <property type="protein sequence ID" value="KAL0636908.1"/>
    <property type="molecule type" value="Genomic_DNA"/>
</dbReference>
<feature type="transmembrane region" description="Helical" evidence="2">
    <location>
        <begin position="613"/>
        <end position="633"/>
    </location>
</feature>
<reference evidence="4 5" key="1">
    <citation type="submission" date="2024-02" db="EMBL/GenBank/DDBJ databases">
        <title>Discinaceae phylogenomics.</title>
        <authorList>
            <person name="Dirks A.C."/>
            <person name="James T.Y."/>
        </authorList>
    </citation>
    <scope>NUCLEOTIDE SEQUENCE [LARGE SCALE GENOMIC DNA]</scope>
    <source>
        <strain evidence="4 5">ACD0624</strain>
    </source>
</reference>
<keyword evidence="2" id="KW-0812">Transmembrane</keyword>
<evidence type="ECO:0000256" key="1">
    <source>
        <dbReference type="SAM" id="MobiDB-lite"/>
    </source>
</evidence>
<feature type="chain" id="PRO_5045125068" evidence="3">
    <location>
        <begin position="18"/>
        <end position="713"/>
    </location>
</feature>
<gene>
    <name evidence="4" type="ORF">Q9L58_004130</name>
</gene>
<keyword evidence="3" id="KW-0732">Signal</keyword>
<feature type="transmembrane region" description="Helical" evidence="2">
    <location>
        <begin position="95"/>
        <end position="116"/>
    </location>
</feature>
<feature type="transmembrane region" description="Helical" evidence="2">
    <location>
        <begin position="277"/>
        <end position="304"/>
    </location>
</feature>
<proteinExistence type="predicted"/>
<name>A0ABR3GM25_9PEZI</name>
<feature type="compositionally biased region" description="Gly residues" evidence="1">
    <location>
        <begin position="699"/>
        <end position="713"/>
    </location>
</feature>